<name>A0A9P9FUM7_9HYPO</name>
<sequence length="597" mass="66740">MYARGYRTWFNLWELASGDRHLPRQCLSCLQTAFPNHPHFPENLNVDRSFSNTALVKGKSTWVVTDDLDHLPSFENEAIFQVAWDRPTTVVLTSDLRRATTTLPDIFDVEHNHIPILIQAWAYILSARWTELIPGAHLSQSGHQAYQDPTNGLNMLANVKPPIAVYIGEVSDDAAHWWNCVLSVRGSWQATIRNSNGDALYSPWAIKLTSEQPFAILAKVEAKITSSHTPPTSTMARRYLSEYSHLHGIADQKQAALAAALLIPVAKYHHRPIELAIPKISHVVDHGEKERICPPMETEDKVQFDRLMALSCSPVGSKALLASIFFEPDVTSNVCGIWLQGSLAFLNTMKDPHALLQTLMKRDPELGALWLGAFITGVHHRCLQEARAAWWKIDLNAAAWTETFMSFVQEPVPALAPDAGKLSRADEARLLYLCHDVTYAVAPLFPFAPFGSTALFDTNLDVHEHAICGRHHCLGYAGFTWVCQGGKQMEQSRHDPPLTTIRLKHGQVTENGHGVDVDYNGIDSEDENSEMVTRNIFTWLRGQDGFPVAERAIRQHEWIDNLDEDDDAPIQGEVLSTVGGNLHGWILKVSTQRANSI</sequence>
<keyword evidence="2" id="KW-1185">Reference proteome</keyword>
<dbReference type="EMBL" id="JAGMUV010000001">
    <property type="protein sequence ID" value="KAH7176326.1"/>
    <property type="molecule type" value="Genomic_DNA"/>
</dbReference>
<gene>
    <name evidence="1" type="ORF">EDB81DRAFT_897615</name>
</gene>
<proteinExistence type="predicted"/>
<dbReference type="Proteomes" id="UP000738349">
    <property type="component" value="Unassembled WGS sequence"/>
</dbReference>
<accession>A0A9P9FUM7</accession>
<comment type="caution">
    <text evidence="1">The sequence shown here is derived from an EMBL/GenBank/DDBJ whole genome shotgun (WGS) entry which is preliminary data.</text>
</comment>
<evidence type="ECO:0000313" key="1">
    <source>
        <dbReference type="EMBL" id="KAH7176326.1"/>
    </source>
</evidence>
<evidence type="ECO:0000313" key="2">
    <source>
        <dbReference type="Proteomes" id="UP000738349"/>
    </source>
</evidence>
<reference evidence="1" key="1">
    <citation type="journal article" date="2021" name="Nat. Commun.">
        <title>Genetic determinants of endophytism in the Arabidopsis root mycobiome.</title>
        <authorList>
            <person name="Mesny F."/>
            <person name="Miyauchi S."/>
            <person name="Thiergart T."/>
            <person name="Pickel B."/>
            <person name="Atanasova L."/>
            <person name="Karlsson M."/>
            <person name="Huettel B."/>
            <person name="Barry K.W."/>
            <person name="Haridas S."/>
            <person name="Chen C."/>
            <person name="Bauer D."/>
            <person name="Andreopoulos W."/>
            <person name="Pangilinan J."/>
            <person name="LaButti K."/>
            <person name="Riley R."/>
            <person name="Lipzen A."/>
            <person name="Clum A."/>
            <person name="Drula E."/>
            <person name="Henrissat B."/>
            <person name="Kohler A."/>
            <person name="Grigoriev I.V."/>
            <person name="Martin F.M."/>
            <person name="Hacquard S."/>
        </authorList>
    </citation>
    <scope>NUCLEOTIDE SEQUENCE</scope>
    <source>
        <strain evidence="1">MPI-CAGE-AT-0147</strain>
    </source>
</reference>
<dbReference type="AlphaFoldDB" id="A0A9P9FUM7"/>
<dbReference type="OrthoDB" id="3549294at2759"/>
<protein>
    <submittedName>
        <fullName evidence="1">Uncharacterized protein</fullName>
    </submittedName>
</protein>
<organism evidence="1 2">
    <name type="scientific">Dactylonectria macrodidyma</name>
    <dbReference type="NCBI Taxonomy" id="307937"/>
    <lineage>
        <taxon>Eukaryota</taxon>
        <taxon>Fungi</taxon>
        <taxon>Dikarya</taxon>
        <taxon>Ascomycota</taxon>
        <taxon>Pezizomycotina</taxon>
        <taxon>Sordariomycetes</taxon>
        <taxon>Hypocreomycetidae</taxon>
        <taxon>Hypocreales</taxon>
        <taxon>Nectriaceae</taxon>
        <taxon>Dactylonectria</taxon>
    </lineage>
</organism>